<proteinExistence type="predicted"/>
<dbReference type="EMBL" id="JAHRIN010051480">
    <property type="protein sequence ID" value="MEQ2209546.1"/>
    <property type="molecule type" value="Genomic_DNA"/>
</dbReference>
<organism evidence="1 2">
    <name type="scientific">Xenoophorus captivus</name>
    <dbReference type="NCBI Taxonomy" id="1517983"/>
    <lineage>
        <taxon>Eukaryota</taxon>
        <taxon>Metazoa</taxon>
        <taxon>Chordata</taxon>
        <taxon>Craniata</taxon>
        <taxon>Vertebrata</taxon>
        <taxon>Euteleostomi</taxon>
        <taxon>Actinopterygii</taxon>
        <taxon>Neopterygii</taxon>
        <taxon>Teleostei</taxon>
        <taxon>Neoteleostei</taxon>
        <taxon>Acanthomorphata</taxon>
        <taxon>Ovalentaria</taxon>
        <taxon>Atherinomorphae</taxon>
        <taxon>Cyprinodontiformes</taxon>
        <taxon>Goodeidae</taxon>
        <taxon>Xenoophorus</taxon>
    </lineage>
</organism>
<evidence type="ECO:0000313" key="1">
    <source>
        <dbReference type="EMBL" id="MEQ2209546.1"/>
    </source>
</evidence>
<gene>
    <name evidence="1" type="ORF">XENOCAPTIV_000741</name>
</gene>
<keyword evidence="2" id="KW-1185">Reference proteome</keyword>
<name>A0ABV0RNP9_9TELE</name>
<evidence type="ECO:0000313" key="2">
    <source>
        <dbReference type="Proteomes" id="UP001434883"/>
    </source>
</evidence>
<protein>
    <submittedName>
        <fullName evidence="1">Uncharacterized protein</fullName>
    </submittedName>
</protein>
<feature type="non-terminal residue" evidence="1">
    <location>
        <position position="160"/>
    </location>
</feature>
<comment type="caution">
    <text evidence="1">The sequence shown here is derived from an EMBL/GenBank/DDBJ whole genome shotgun (WGS) entry which is preliminary data.</text>
</comment>
<accession>A0ABV0RNP9</accession>
<sequence>MDSVMVEGPWVVEAHPGEEGEQAKVKLATLQQKWEALQLEAEKSGGSPTGTGEDGCSAYSLLCAKPEQYGCAAEAGAGPRSLQPLHFKPGGPSPVVGPHREGAGQVSTLSQMWDETHKRAQERESWLLKLLDLALKYWSDVSEMTSALNDAQQAILDLNA</sequence>
<dbReference type="Proteomes" id="UP001434883">
    <property type="component" value="Unassembled WGS sequence"/>
</dbReference>
<reference evidence="1 2" key="1">
    <citation type="submission" date="2021-06" db="EMBL/GenBank/DDBJ databases">
        <authorList>
            <person name="Palmer J.M."/>
        </authorList>
    </citation>
    <scope>NUCLEOTIDE SEQUENCE [LARGE SCALE GENOMIC DNA]</scope>
    <source>
        <strain evidence="1 2">XC_2019</strain>
        <tissue evidence="1">Muscle</tissue>
    </source>
</reference>